<dbReference type="InterPro" id="IPR036396">
    <property type="entry name" value="Cyt_P450_sf"/>
</dbReference>
<dbReference type="CDD" id="cd11072">
    <property type="entry name" value="CYP71-like"/>
    <property type="match status" value="1"/>
</dbReference>
<dbReference type="SUPFAM" id="SSF48264">
    <property type="entry name" value="Cytochrome P450"/>
    <property type="match status" value="1"/>
</dbReference>
<keyword evidence="9" id="KW-0812">Transmembrane</keyword>
<dbReference type="InterPro" id="IPR002401">
    <property type="entry name" value="Cyt_P450_E_grp-I"/>
</dbReference>
<keyword evidence="4 8" id="KW-0479">Metal-binding</keyword>
<dbReference type="FunFam" id="1.10.630.10:FF:000043">
    <property type="entry name" value="Cytochrome P450 99A2"/>
    <property type="match status" value="1"/>
</dbReference>
<dbReference type="EMBL" id="CAMGYJ010000005">
    <property type="protein sequence ID" value="CAI0413880.1"/>
    <property type="molecule type" value="Genomic_DNA"/>
</dbReference>
<evidence type="ECO:0000256" key="7">
    <source>
        <dbReference type="ARBA" id="ARBA00023033"/>
    </source>
</evidence>
<evidence type="ECO:0000256" key="5">
    <source>
        <dbReference type="ARBA" id="ARBA00023002"/>
    </source>
</evidence>
<dbReference type="GO" id="GO:0016705">
    <property type="term" value="F:oxidoreductase activity, acting on paired donors, with incorporation or reduction of molecular oxygen"/>
    <property type="evidence" value="ECO:0007669"/>
    <property type="project" value="InterPro"/>
</dbReference>
<gene>
    <name evidence="10" type="ORF">LITE_LOCUS16102</name>
</gene>
<organism evidence="10 11">
    <name type="scientific">Linum tenue</name>
    <dbReference type="NCBI Taxonomy" id="586396"/>
    <lineage>
        <taxon>Eukaryota</taxon>
        <taxon>Viridiplantae</taxon>
        <taxon>Streptophyta</taxon>
        <taxon>Embryophyta</taxon>
        <taxon>Tracheophyta</taxon>
        <taxon>Spermatophyta</taxon>
        <taxon>Magnoliopsida</taxon>
        <taxon>eudicotyledons</taxon>
        <taxon>Gunneridae</taxon>
        <taxon>Pentapetalae</taxon>
        <taxon>rosids</taxon>
        <taxon>fabids</taxon>
        <taxon>Malpighiales</taxon>
        <taxon>Linaceae</taxon>
        <taxon>Linum</taxon>
    </lineage>
</organism>
<evidence type="ECO:0000313" key="10">
    <source>
        <dbReference type="EMBL" id="CAI0413880.1"/>
    </source>
</evidence>
<keyword evidence="6 8" id="KW-0408">Iron</keyword>
<dbReference type="InterPro" id="IPR001128">
    <property type="entry name" value="Cyt_P450"/>
</dbReference>
<dbReference type="Pfam" id="PF00067">
    <property type="entry name" value="p450"/>
    <property type="match status" value="1"/>
</dbReference>
<keyword evidence="7" id="KW-0503">Monooxygenase</keyword>
<dbReference type="Gene3D" id="1.10.630.10">
    <property type="entry name" value="Cytochrome P450"/>
    <property type="match status" value="1"/>
</dbReference>
<evidence type="ECO:0000256" key="1">
    <source>
        <dbReference type="ARBA" id="ARBA00001971"/>
    </source>
</evidence>
<accession>A0AAV0JXV7</accession>
<evidence type="ECO:0000256" key="2">
    <source>
        <dbReference type="ARBA" id="ARBA00010617"/>
    </source>
</evidence>
<evidence type="ECO:0000256" key="8">
    <source>
        <dbReference type="PIRSR" id="PIRSR602401-1"/>
    </source>
</evidence>
<evidence type="ECO:0000256" key="9">
    <source>
        <dbReference type="SAM" id="Phobius"/>
    </source>
</evidence>
<evidence type="ECO:0000313" key="11">
    <source>
        <dbReference type="Proteomes" id="UP001154282"/>
    </source>
</evidence>
<dbReference type="GO" id="GO:0005506">
    <property type="term" value="F:iron ion binding"/>
    <property type="evidence" value="ECO:0007669"/>
    <property type="project" value="InterPro"/>
</dbReference>
<keyword evidence="5" id="KW-0560">Oxidoreductase</keyword>
<feature type="binding site" description="axial binding residue" evidence="8">
    <location>
        <position position="461"/>
    </location>
    <ligand>
        <name>heme</name>
        <dbReference type="ChEBI" id="CHEBI:30413"/>
    </ligand>
    <ligandPart>
        <name>Fe</name>
        <dbReference type="ChEBI" id="CHEBI:18248"/>
    </ligandPart>
</feature>
<comment type="similarity">
    <text evidence="2">Belongs to the cytochrome P450 family.</text>
</comment>
<feature type="transmembrane region" description="Helical" evidence="9">
    <location>
        <begin position="12"/>
        <end position="30"/>
    </location>
</feature>
<proteinExistence type="inferred from homology"/>
<protein>
    <recommendedName>
        <fullName evidence="12">Cytochrome P450</fullName>
    </recommendedName>
</protein>
<keyword evidence="9" id="KW-1133">Transmembrane helix</keyword>
<evidence type="ECO:0000256" key="3">
    <source>
        <dbReference type="ARBA" id="ARBA00022617"/>
    </source>
</evidence>
<name>A0AAV0JXV7_9ROSI</name>
<dbReference type="PRINTS" id="PR00463">
    <property type="entry name" value="EP450I"/>
</dbReference>
<dbReference type="PANTHER" id="PTHR47955">
    <property type="entry name" value="CYTOCHROME P450 FAMILY 71 PROTEIN"/>
    <property type="match status" value="1"/>
</dbReference>
<comment type="caution">
    <text evidence="10">The sequence shown here is derived from an EMBL/GenBank/DDBJ whole genome shotgun (WGS) entry which is preliminary data.</text>
</comment>
<dbReference type="PRINTS" id="PR00385">
    <property type="entry name" value="P450"/>
</dbReference>
<dbReference type="GO" id="GO:0004497">
    <property type="term" value="F:monooxygenase activity"/>
    <property type="evidence" value="ECO:0007669"/>
    <property type="project" value="UniProtKB-KW"/>
</dbReference>
<sequence length="523" mass="58256">MELQTLYLSQSTIQLLLSFTVILFVTNLILKRSSKRVSNLPPGPWKLPIIGNLHHLMGSKPPHHRLRELAQKYGPVMHLQLGELRHVVISSAEAAKEVLKTHDAPLASRPFILAANIFYYGGKGISFTPYGEYWKLMRKIATAELLSNKRVLSYRSIREEELSANLVRRIADSSTNQQTPTTINFAEVLFPAMNRVIARSAFGVVRDNTKSFMGLVSGGSDLLSGLDLSDLYPSVKFLPALTGFRAKVTRLHHQADALIKEIVDEHKAARRAAAAAGGKEKEAAADDLVDVLLDLQENCTDDMESSLTDDHIKAVITELFLAASGTLSATMEWTMSELMKNPRVLQKAQEEVRGAIGGKGKVEEHGLDDLKYMNAVIKEALRMHPAGPLLVPRESIEDVVISGYMVPTGTKVMVNVWAIGRDPSYWADPDTFYPERFLDCSMDFKGRDFEFIPFGAGRRMCSGMYFGMAIVQLALANLLYHFDWKLPDGMKPEELDMSERFGITLRRNSPLCLIPVAYNNSVS</sequence>
<evidence type="ECO:0000256" key="6">
    <source>
        <dbReference type="ARBA" id="ARBA00023004"/>
    </source>
</evidence>
<keyword evidence="9" id="KW-0472">Membrane</keyword>
<dbReference type="GO" id="GO:0020037">
    <property type="term" value="F:heme binding"/>
    <property type="evidence" value="ECO:0007669"/>
    <property type="project" value="InterPro"/>
</dbReference>
<comment type="cofactor">
    <cofactor evidence="1 8">
        <name>heme</name>
        <dbReference type="ChEBI" id="CHEBI:30413"/>
    </cofactor>
</comment>
<reference evidence="10" key="1">
    <citation type="submission" date="2022-08" db="EMBL/GenBank/DDBJ databases">
        <authorList>
            <person name="Gutierrez-Valencia J."/>
        </authorList>
    </citation>
    <scope>NUCLEOTIDE SEQUENCE</scope>
</reference>
<dbReference type="AlphaFoldDB" id="A0AAV0JXV7"/>
<keyword evidence="3 8" id="KW-0349">Heme</keyword>
<evidence type="ECO:0000256" key="4">
    <source>
        <dbReference type="ARBA" id="ARBA00022723"/>
    </source>
</evidence>
<keyword evidence="11" id="KW-1185">Reference proteome</keyword>
<dbReference type="Proteomes" id="UP001154282">
    <property type="component" value="Unassembled WGS sequence"/>
</dbReference>
<evidence type="ECO:0008006" key="12">
    <source>
        <dbReference type="Google" id="ProtNLM"/>
    </source>
</evidence>
<dbReference type="PANTHER" id="PTHR47955:SF8">
    <property type="entry name" value="CYTOCHROME P450 71D11-LIKE"/>
    <property type="match status" value="1"/>
</dbReference>